<sequence>MQKVYEMTELQVAERLQRLPTANRLFGTMKEDLGFSLRLLQADKHLQARLDSISRIILDTIHAEYQEVSATLPERTTILLRRGPHPLAALEVNVPNRQIDHESLIAFIGEIVNAAGICTVSYGWKAEV</sequence>
<organism evidence="1 2">
    <name type="scientific">Candidatus Dojkabacteria bacterium</name>
    <dbReference type="NCBI Taxonomy" id="2099670"/>
    <lineage>
        <taxon>Bacteria</taxon>
        <taxon>Candidatus Dojkabacteria</taxon>
    </lineage>
</organism>
<evidence type="ECO:0000313" key="1">
    <source>
        <dbReference type="EMBL" id="MCA9379066.1"/>
    </source>
</evidence>
<dbReference type="AlphaFoldDB" id="A0A955L042"/>
<proteinExistence type="predicted"/>
<comment type="caution">
    <text evidence="1">The sequence shown here is derived from an EMBL/GenBank/DDBJ whole genome shotgun (WGS) entry which is preliminary data.</text>
</comment>
<dbReference type="EMBL" id="JAGQLI010000069">
    <property type="protein sequence ID" value="MCA9379066.1"/>
    <property type="molecule type" value="Genomic_DNA"/>
</dbReference>
<protein>
    <submittedName>
        <fullName evidence="1">Uncharacterized protein</fullName>
    </submittedName>
</protein>
<gene>
    <name evidence="1" type="ORF">KC640_01425</name>
</gene>
<reference evidence="1" key="2">
    <citation type="journal article" date="2021" name="Microbiome">
        <title>Successional dynamics and alternative stable states in a saline activated sludge microbial community over 9 years.</title>
        <authorList>
            <person name="Wang Y."/>
            <person name="Ye J."/>
            <person name="Ju F."/>
            <person name="Liu L."/>
            <person name="Boyd J.A."/>
            <person name="Deng Y."/>
            <person name="Parks D.H."/>
            <person name="Jiang X."/>
            <person name="Yin X."/>
            <person name="Woodcroft B.J."/>
            <person name="Tyson G.W."/>
            <person name="Hugenholtz P."/>
            <person name="Polz M.F."/>
            <person name="Zhang T."/>
        </authorList>
    </citation>
    <scope>NUCLEOTIDE SEQUENCE</scope>
    <source>
        <strain evidence="1">HKST-UBA12</strain>
    </source>
</reference>
<name>A0A955L042_9BACT</name>
<reference evidence="1" key="1">
    <citation type="submission" date="2020-04" db="EMBL/GenBank/DDBJ databases">
        <authorList>
            <person name="Zhang T."/>
        </authorList>
    </citation>
    <scope>NUCLEOTIDE SEQUENCE</scope>
    <source>
        <strain evidence="1">HKST-UBA12</strain>
    </source>
</reference>
<dbReference type="Proteomes" id="UP000760819">
    <property type="component" value="Unassembled WGS sequence"/>
</dbReference>
<evidence type="ECO:0000313" key="2">
    <source>
        <dbReference type="Proteomes" id="UP000760819"/>
    </source>
</evidence>
<accession>A0A955L042</accession>